<evidence type="ECO:0000256" key="4">
    <source>
        <dbReference type="ARBA" id="ARBA00022496"/>
    </source>
</evidence>
<keyword evidence="17" id="KW-1185">Reference proteome</keyword>
<keyword evidence="13" id="KW-0732">Signal</keyword>
<evidence type="ECO:0000259" key="14">
    <source>
        <dbReference type="Pfam" id="PF00593"/>
    </source>
</evidence>
<dbReference type="Pfam" id="PF00593">
    <property type="entry name" value="TonB_dep_Rec_b-barrel"/>
    <property type="match status" value="1"/>
</dbReference>
<dbReference type="AlphaFoldDB" id="A0A244CPW7"/>
<evidence type="ECO:0000256" key="7">
    <source>
        <dbReference type="ARBA" id="ARBA00023065"/>
    </source>
</evidence>
<keyword evidence="6" id="KW-0408">Iron</keyword>
<dbReference type="InterPro" id="IPR012910">
    <property type="entry name" value="Plug_dom"/>
</dbReference>
<feature type="signal peptide" evidence="13">
    <location>
        <begin position="1"/>
        <end position="22"/>
    </location>
</feature>
<dbReference type="Proteomes" id="UP000194841">
    <property type="component" value="Unassembled WGS sequence"/>
</dbReference>
<keyword evidence="16" id="KW-0675">Receptor</keyword>
<dbReference type="PROSITE" id="PS52016">
    <property type="entry name" value="TONB_DEPENDENT_REC_3"/>
    <property type="match status" value="1"/>
</dbReference>
<reference evidence="16 17" key="1">
    <citation type="submission" date="2017-02" db="EMBL/GenBank/DDBJ databases">
        <title>Pseudoalteromonas ulvae TC14 Genome.</title>
        <authorList>
            <person name="Molmeret M."/>
        </authorList>
    </citation>
    <scope>NUCLEOTIDE SEQUENCE [LARGE SCALE GENOMIC DNA]</scope>
    <source>
        <strain evidence="16">TC14</strain>
    </source>
</reference>
<evidence type="ECO:0000313" key="17">
    <source>
        <dbReference type="Proteomes" id="UP000194841"/>
    </source>
</evidence>
<evidence type="ECO:0000259" key="15">
    <source>
        <dbReference type="Pfam" id="PF07715"/>
    </source>
</evidence>
<proteinExistence type="inferred from homology"/>
<protein>
    <submittedName>
        <fullName evidence="16">TonB-dependent receptor</fullName>
    </submittedName>
</protein>
<gene>
    <name evidence="16" type="ORF">B1199_11355</name>
</gene>
<evidence type="ECO:0000256" key="12">
    <source>
        <dbReference type="RuleBase" id="RU003357"/>
    </source>
</evidence>
<evidence type="ECO:0000256" key="9">
    <source>
        <dbReference type="ARBA" id="ARBA00023136"/>
    </source>
</evidence>
<dbReference type="GO" id="GO:0009279">
    <property type="term" value="C:cell outer membrane"/>
    <property type="evidence" value="ECO:0007669"/>
    <property type="project" value="UniProtKB-SubCell"/>
</dbReference>
<name>A0A244CPW7_PSEDV</name>
<keyword evidence="4" id="KW-0410">Iron transport</keyword>
<feature type="domain" description="TonB-dependent receptor-like beta-barrel" evidence="14">
    <location>
        <begin position="240"/>
        <end position="652"/>
    </location>
</feature>
<dbReference type="RefSeq" id="WP_086744239.1">
    <property type="nucleotide sequence ID" value="NZ_MWPV01000003.1"/>
</dbReference>
<organism evidence="16 17">
    <name type="scientific">Pseudoalteromonas ulvae</name>
    <dbReference type="NCBI Taxonomy" id="107327"/>
    <lineage>
        <taxon>Bacteria</taxon>
        <taxon>Pseudomonadati</taxon>
        <taxon>Pseudomonadota</taxon>
        <taxon>Gammaproteobacteria</taxon>
        <taxon>Alteromonadales</taxon>
        <taxon>Pseudoalteromonadaceae</taxon>
        <taxon>Pseudoalteromonas</taxon>
    </lineage>
</organism>
<dbReference type="PANTHER" id="PTHR32552:SF81">
    <property type="entry name" value="TONB-DEPENDENT OUTER MEMBRANE RECEPTOR"/>
    <property type="match status" value="1"/>
</dbReference>
<evidence type="ECO:0000256" key="6">
    <source>
        <dbReference type="ARBA" id="ARBA00023004"/>
    </source>
</evidence>
<evidence type="ECO:0000256" key="8">
    <source>
        <dbReference type="ARBA" id="ARBA00023077"/>
    </source>
</evidence>
<dbReference type="InterPro" id="IPR000531">
    <property type="entry name" value="Beta-barrel_TonB"/>
</dbReference>
<comment type="similarity">
    <text evidence="11 12">Belongs to the TonB-dependent receptor family.</text>
</comment>
<feature type="chain" id="PRO_5011311871" evidence="13">
    <location>
        <begin position="23"/>
        <end position="694"/>
    </location>
</feature>
<evidence type="ECO:0000256" key="11">
    <source>
        <dbReference type="PROSITE-ProRule" id="PRU01360"/>
    </source>
</evidence>
<keyword evidence="2 11" id="KW-0813">Transport</keyword>
<dbReference type="PANTHER" id="PTHR32552">
    <property type="entry name" value="FERRICHROME IRON RECEPTOR-RELATED"/>
    <property type="match status" value="1"/>
</dbReference>
<evidence type="ECO:0000256" key="13">
    <source>
        <dbReference type="SAM" id="SignalP"/>
    </source>
</evidence>
<keyword evidence="7" id="KW-0406">Ion transport</keyword>
<evidence type="ECO:0000256" key="2">
    <source>
        <dbReference type="ARBA" id="ARBA00022448"/>
    </source>
</evidence>
<feature type="domain" description="TonB-dependent receptor plug" evidence="15">
    <location>
        <begin position="42"/>
        <end position="147"/>
    </location>
</feature>
<keyword evidence="5 11" id="KW-0812">Transmembrane</keyword>
<evidence type="ECO:0000256" key="3">
    <source>
        <dbReference type="ARBA" id="ARBA00022452"/>
    </source>
</evidence>
<keyword evidence="9 11" id="KW-0472">Membrane</keyword>
<dbReference type="SUPFAM" id="SSF56935">
    <property type="entry name" value="Porins"/>
    <property type="match status" value="1"/>
</dbReference>
<accession>A0A244CPW7</accession>
<keyword evidence="8 12" id="KW-0798">TonB box</keyword>
<keyword evidence="10 11" id="KW-0998">Cell outer membrane</keyword>
<evidence type="ECO:0000313" key="16">
    <source>
        <dbReference type="EMBL" id="OUL57654.1"/>
    </source>
</evidence>
<dbReference type="GO" id="GO:0006826">
    <property type="term" value="P:iron ion transport"/>
    <property type="evidence" value="ECO:0007669"/>
    <property type="project" value="UniProtKB-KW"/>
</dbReference>
<keyword evidence="3 11" id="KW-1134">Transmembrane beta strand</keyword>
<evidence type="ECO:0000256" key="1">
    <source>
        <dbReference type="ARBA" id="ARBA00004571"/>
    </source>
</evidence>
<dbReference type="Pfam" id="PF07715">
    <property type="entry name" value="Plug"/>
    <property type="match status" value="1"/>
</dbReference>
<dbReference type="EMBL" id="MWPV01000003">
    <property type="protein sequence ID" value="OUL57654.1"/>
    <property type="molecule type" value="Genomic_DNA"/>
</dbReference>
<comment type="subcellular location">
    <subcellularLocation>
        <location evidence="1 11">Cell outer membrane</location>
        <topology evidence="1 11">Multi-pass membrane protein</topology>
    </subcellularLocation>
</comment>
<dbReference type="InterPro" id="IPR039426">
    <property type="entry name" value="TonB-dep_rcpt-like"/>
</dbReference>
<dbReference type="Gene3D" id="2.40.170.20">
    <property type="entry name" value="TonB-dependent receptor, beta-barrel domain"/>
    <property type="match status" value="1"/>
</dbReference>
<evidence type="ECO:0000256" key="5">
    <source>
        <dbReference type="ARBA" id="ARBA00022692"/>
    </source>
</evidence>
<dbReference type="InterPro" id="IPR036942">
    <property type="entry name" value="Beta-barrel_TonB_sf"/>
</dbReference>
<comment type="caution">
    <text evidence="16">The sequence shown here is derived from an EMBL/GenBank/DDBJ whole genome shotgun (WGS) entry which is preliminary data.</text>
</comment>
<sequence length="694" mass="77079">MNLRTSLIAIAISQAISLPLLADESEIERVVINGDFKNESIQTLSASASVFTDTEINQRNATYLDEILAAAANVNFTAGASRGRFVQIRGVGLRSQFVDPINPSVGVIIDSINYSGLGGAALLFDTQQVEIYRGPQGTRFGADALAGMININTAAPTQEQHLSIKLGAGTYNSSEAGFAFGQGLTESTAAHGSVYQSKSDGFVSNPYLGVEDSQGRDELVSRFKIAQQWSDEFSSLATIHYTDINNGYDGFTLDNSRTSVADEPGQDNQLSKAVALSNIYTGLASADIAFNLSAMDSELLYSYDEDWVCNDAAQPVLCEAGLHDWGYSSTDAYYRDRTDLTAELTFSGKEQNWISGLYYQSRDVDLTRQYTWQSQDFTSAYKTENFALFGQYIHNLDEQTRLISGLRLEHYEGFYDDNNNVNDTTSDTMLGGKLAIEHDVKDRTMIYTSLSRGYKAGGVNGEALAKAQDEGLEIDPSNHYFDPEYLWNAEFGVKGTSRDNRTVLRLTAFYMYREDIQLKNWKVSGQKFAGYLDNASSGTNYGLEIDGSYQLTDRISLTGSVGYLKTKINDFVTSSGLDKDGDEQAQAPKYQYAFNAHYILTDRISANIGIEGKDDYYFSDSHYSKSDSYNLVNARVAYQRDDWEVSVWARNIFDKDYAVRGFEFGNDPRDGYETHTYVQYGEPQVAGITFNYGF</sequence>
<dbReference type="OrthoDB" id="127311at2"/>
<evidence type="ECO:0000256" key="10">
    <source>
        <dbReference type="ARBA" id="ARBA00023237"/>
    </source>
</evidence>